<dbReference type="PROSITE" id="PS00041">
    <property type="entry name" value="HTH_ARAC_FAMILY_1"/>
    <property type="match status" value="1"/>
</dbReference>
<dbReference type="Gene3D" id="1.10.10.60">
    <property type="entry name" value="Homeodomain-like"/>
    <property type="match status" value="2"/>
</dbReference>
<dbReference type="Pfam" id="PF12833">
    <property type="entry name" value="HTH_18"/>
    <property type="match status" value="1"/>
</dbReference>
<evidence type="ECO:0000256" key="2">
    <source>
        <dbReference type="ARBA" id="ARBA00023125"/>
    </source>
</evidence>
<dbReference type="SUPFAM" id="SSF51182">
    <property type="entry name" value="RmlC-like cupins"/>
    <property type="match status" value="1"/>
</dbReference>
<dbReference type="InterPro" id="IPR050204">
    <property type="entry name" value="AraC_XylS_family_regulators"/>
</dbReference>
<keyword evidence="1" id="KW-0805">Transcription regulation</keyword>
<name>A0ABW5DSC0_9PROT</name>
<protein>
    <submittedName>
        <fullName evidence="5">AraC family transcriptional regulator</fullName>
    </submittedName>
</protein>
<dbReference type="Gene3D" id="2.60.120.10">
    <property type="entry name" value="Jelly Rolls"/>
    <property type="match status" value="1"/>
</dbReference>
<evidence type="ECO:0000259" key="4">
    <source>
        <dbReference type="PROSITE" id="PS01124"/>
    </source>
</evidence>
<gene>
    <name evidence="5" type="ORF">ACFSM5_08025</name>
</gene>
<dbReference type="RefSeq" id="WP_379875800.1">
    <property type="nucleotide sequence ID" value="NZ_JBHUIP010000006.1"/>
</dbReference>
<keyword evidence="6" id="KW-1185">Reference proteome</keyword>
<evidence type="ECO:0000256" key="3">
    <source>
        <dbReference type="ARBA" id="ARBA00023163"/>
    </source>
</evidence>
<dbReference type="InterPro" id="IPR018060">
    <property type="entry name" value="HTH_AraC"/>
</dbReference>
<dbReference type="Proteomes" id="UP001597295">
    <property type="component" value="Unassembled WGS sequence"/>
</dbReference>
<organism evidence="5 6">
    <name type="scientific">Lacibacterium aquatile</name>
    <dbReference type="NCBI Taxonomy" id="1168082"/>
    <lineage>
        <taxon>Bacteria</taxon>
        <taxon>Pseudomonadati</taxon>
        <taxon>Pseudomonadota</taxon>
        <taxon>Alphaproteobacteria</taxon>
        <taxon>Rhodospirillales</taxon>
        <taxon>Rhodospirillaceae</taxon>
    </lineage>
</organism>
<dbReference type="SUPFAM" id="SSF46689">
    <property type="entry name" value="Homeodomain-like"/>
    <property type="match status" value="2"/>
</dbReference>
<dbReference type="InterPro" id="IPR032783">
    <property type="entry name" value="AraC_lig"/>
</dbReference>
<dbReference type="SMART" id="SM00342">
    <property type="entry name" value="HTH_ARAC"/>
    <property type="match status" value="1"/>
</dbReference>
<dbReference type="PANTHER" id="PTHR46796">
    <property type="entry name" value="HTH-TYPE TRANSCRIPTIONAL ACTIVATOR RHAS-RELATED"/>
    <property type="match status" value="1"/>
</dbReference>
<proteinExistence type="predicted"/>
<dbReference type="Pfam" id="PF12852">
    <property type="entry name" value="Cupin_6"/>
    <property type="match status" value="1"/>
</dbReference>
<evidence type="ECO:0000313" key="6">
    <source>
        <dbReference type="Proteomes" id="UP001597295"/>
    </source>
</evidence>
<evidence type="ECO:0000256" key="1">
    <source>
        <dbReference type="ARBA" id="ARBA00023015"/>
    </source>
</evidence>
<sequence>MSSINTWHGKVMSLAEAPKNLPENPRGRLGVERDDVLSSLLSRIRLSGSLQFCFMPSGDWQTDGVPAMSRLAARANGAMPFHVVVEGECWLKMDGIEASLEAGDVVLFPFGTGHQLGSGSNGRLVLPTRDLPPKPWRDIPMLRYGEEQRPSRLLCGYLQCDTLGFAPLRDALPTLIHVRTRGANDLSWMSATISQMVAEVDRPRAGGVAMLGRLTEILFIEILRHRMTTAKTPGDRGWLAALADPALTRCLSLLHAAPDQDWSIEALALASGLSRSSLSERFRIVLNTSPIRYLRDWRLYLASQSLLSADQSITAIAYQAGYATEAAFSRAFSRCFGSPPAAWRSEIATETA</sequence>
<dbReference type="InterPro" id="IPR009057">
    <property type="entry name" value="Homeodomain-like_sf"/>
</dbReference>
<accession>A0ABW5DSC0</accession>
<feature type="domain" description="HTH araC/xylS-type" evidence="4">
    <location>
        <begin position="248"/>
        <end position="346"/>
    </location>
</feature>
<evidence type="ECO:0000313" key="5">
    <source>
        <dbReference type="EMBL" id="MFD2262831.1"/>
    </source>
</evidence>
<dbReference type="InterPro" id="IPR018062">
    <property type="entry name" value="HTH_AraC-typ_CS"/>
</dbReference>
<dbReference type="PROSITE" id="PS01124">
    <property type="entry name" value="HTH_ARAC_FAMILY_2"/>
    <property type="match status" value="1"/>
</dbReference>
<comment type="caution">
    <text evidence="5">The sequence shown here is derived from an EMBL/GenBank/DDBJ whole genome shotgun (WGS) entry which is preliminary data.</text>
</comment>
<keyword evidence="3" id="KW-0804">Transcription</keyword>
<dbReference type="InterPro" id="IPR014710">
    <property type="entry name" value="RmlC-like_jellyroll"/>
</dbReference>
<reference evidence="6" key="1">
    <citation type="journal article" date="2019" name="Int. J. Syst. Evol. Microbiol.">
        <title>The Global Catalogue of Microorganisms (GCM) 10K type strain sequencing project: providing services to taxonomists for standard genome sequencing and annotation.</title>
        <authorList>
            <consortium name="The Broad Institute Genomics Platform"/>
            <consortium name="The Broad Institute Genome Sequencing Center for Infectious Disease"/>
            <person name="Wu L."/>
            <person name="Ma J."/>
        </authorList>
    </citation>
    <scope>NUCLEOTIDE SEQUENCE [LARGE SCALE GENOMIC DNA]</scope>
    <source>
        <strain evidence="6">CGMCC 1.19062</strain>
    </source>
</reference>
<dbReference type="InterPro" id="IPR011051">
    <property type="entry name" value="RmlC_Cupin_sf"/>
</dbReference>
<dbReference type="PANTHER" id="PTHR46796:SF7">
    <property type="entry name" value="ARAC FAMILY TRANSCRIPTIONAL REGULATOR"/>
    <property type="match status" value="1"/>
</dbReference>
<keyword evidence="2" id="KW-0238">DNA-binding</keyword>
<dbReference type="EMBL" id="JBHUIP010000006">
    <property type="protein sequence ID" value="MFD2262831.1"/>
    <property type="molecule type" value="Genomic_DNA"/>
</dbReference>